<accession>A0A9P1GR89</accession>
<feature type="region of interest" description="Disordered" evidence="1">
    <location>
        <begin position="305"/>
        <end position="333"/>
    </location>
</feature>
<dbReference type="Pfam" id="PF00397">
    <property type="entry name" value="WW"/>
    <property type="match status" value="1"/>
</dbReference>
<feature type="region of interest" description="Disordered" evidence="1">
    <location>
        <begin position="1"/>
        <end position="102"/>
    </location>
</feature>
<dbReference type="EMBL" id="CAMXCT010006746">
    <property type="protein sequence ID" value="CAI4019385.1"/>
    <property type="molecule type" value="Genomic_DNA"/>
</dbReference>
<dbReference type="Proteomes" id="UP001152797">
    <property type="component" value="Unassembled WGS sequence"/>
</dbReference>
<feature type="compositionally biased region" description="Low complexity" evidence="1">
    <location>
        <begin position="26"/>
        <end position="36"/>
    </location>
</feature>
<reference evidence="4" key="2">
    <citation type="submission" date="2024-04" db="EMBL/GenBank/DDBJ databases">
        <authorList>
            <person name="Chen Y."/>
            <person name="Shah S."/>
            <person name="Dougan E. K."/>
            <person name="Thang M."/>
            <person name="Chan C."/>
        </authorList>
    </citation>
    <scope>NUCLEOTIDE SEQUENCE [LARGE SCALE GENOMIC DNA]</scope>
</reference>
<feature type="region of interest" description="Disordered" evidence="1">
    <location>
        <begin position="123"/>
        <end position="150"/>
    </location>
</feature>
<dbReference type="OrthoDB" id="442984at2759"/>
<feature type="region of interest" description="Disordered" evidence="1">
    <location>
        <begin position="350"/>
        <end position="384"/>
    </location>
</feature>
<feature type="compositionally biased region" description="Basic and acidic residues" evidence="1">
    <location>
        <begin position="141"/>
        <end position="150"/>
    </location>
</feature>
<proteinExistence type="predicted"/>
<sequence length="603" mass="66093">MWSSFAGGQGPAPAPDWATPASWMQPPLRLAPAAAASESWEVPGVPEPALPPKTPDPSSLEAAWGAPSLPEEVKQETAKHDTGPEPVQELGEVKEPEDDSWGPRWSKLEQEGLQELEFGVPLAYEQPKRDPNHVPKVIPPRRIETAPPDDLKTLQPKEVERGMVVVYDTFKRAWVDNCYPDLDEFWLCDETDNKTIFSLNSAGEEDSVRAFTASELLFTGKWSPLVEVSKDVIVTREILEKLMEMPEWEGQLEEQTGVSTLIDKGAAKVIVGPGKPPDVKQAASIVKKRLEEIDRQIWCEVSETAGAKAAEPKESKAQPGTVSKESKGTKKRKGLMGLLCDPKDEVKAELGEEEDHTVIDVKEEVTAPRKRPRQADDPELEEKNHKLEEQFQIGFERGFENGLRLAQRRLGEISALTPAPRMPVTDAARGDEGNAPMGDVTPMVSPDASKAKVPPAKVKAKRVVDWVREQEQFAHLPKLQPNWIRVKKSSGDGTYCVNTVTGETTLTEPLLSSGTTTPLGAFMVAQTPIASGAMTPAGTPAHPAPSTPMRNPSTPAPIPLPEGWTQITSKSTGKPYFWNVKLGISQFHFPTPNQTKSPETKNT</sequence>
<keyword evidence="5" id="KW-1185">Reference proteome</keyword>
<evidence type="ECO:0000259" key="2">
    <source>
        <dbReference type="PROSITE" id="PS50020"/>
    </source>
</evidence>
<reference evidence="3" key="1">
    <citation type="submission" date="2022-10" db="EMBL/GenBank/DDBJ databases">
        <authorList>
            <person name="Chen Y."/>
            <person name="Dougan E. K."/>
            <person name="Chan C."/>
            <person name="Rhodes N."/>
            <person name="Thang M."/>
        </authorList>
    </citation>
    <scope>NUCLEOTIDE SEQUENCE</scope>
</reference>
<dbReference type="EMBL" id="CAMXCT030006746">
    <property type="protein sequence ID" value="CAL4806697.1"/>
    <property type="molecule type" value="Genomic_DNA"/>
</dbReference>
<name>A0A9P1GR89_9DINO</name>
<protein>
    <recommendedName>
        <fullName evidence="2">WW domain-containing protein</fullName>
    </recommendedName>
</protein>
<dbReference type="InterPro" id="IPR001202">
    <property type="entry name" value="WW_dom"/>
</dbReference>
<evidence type="ECO:0000313" key="4">
    <source>
        <dbReference type="EMBL" id="CAL1172760.1"/>
    </source>
</evidence>
<organism evidence="3">
    <name type="scientific">Cladocopium goreaui</name>
    <dbReference type="NCBI Taxonomy" id="2562237"/>
    <lineage>
        <taxon>Eukaryota</taxon>
        <taxon>Sar</taxon>
        <taxon>Alveolata</taxon>
        <taxon>Dinophyceae</taxon>
        <taxon>Suessiales</taxon>
        <taxon>Symbiodiniaceae</taxon>
        <taxon>Cladocopium</taxon>
    </lineage>
</organism>
<evidence type="ECO:0000256" key="1">
    <source>
        <dbReference type="SAM" id="MobiDB-lite"/>
    </source>
</evidence>
<dbReference type="InterPro" id="IPR036020">
    <property type="entry name" value="WW_dom_sf"/>
</dbReference>
<dbReference type="PROSITE" id="PS50020">
    <property type="entry name" value="WW_DOMAIN_2"/>
    <property type="match status" value="1"/>
</dbReference>
<feature type="domain" description="WW" evidence="2">
    <location>
        <begin position="558"/>
        <end position="592"/>
    </location>
</feature>
<dbReference type="EMBL" id="CAMXCT020006746">
    <property type="protein sequence ID" value="CAL1172760.1"/>
    <property type="molecule type" value="Genomic_DNA"/>
</dbReference>
<dbReference type="Gene3D" id="2.20.70.10">
    <property type="match status" value="1"/>
</dbReference>
<evidence type="ECO:0000313" key="5">
    <source>
        <dbReference type="Proteomes" id="UP001152797"/>
    </source>
</evidence>
<dbReference type="SMART" id="SM00456">
    <property type="entry name" value="WW"/>
    <property type="match status" value="2"/>
</dbReference>
<feature type="compositionally biased region" description="Pro residues" evidence="1">
    <location>
        <begin position="45"/>
        <end position="55"/>
    </location>
</feature>
<dbReference type="AlphaFoldDB" id="A0A9P1GR89"/>
<dbReference type="PROSITE" id="PS01159">
    <property type="entry name" value="WW_DOMAIN_1"/>
    <property type="match status" value="1"/>
</dbReference>
<gene>
    <name evidence="3" type="ORF">C1SCF055_LOCUS43887</name>
</gene>
<comment type="caution">
    <text evidence="3">The sequence shown here is derived from an EMBL/GenBank/DDBJ whole genome shotgun (WGS) entry which is preliminary data.</text>
</comment>
<dbReference type="CDD" id="cd00201">
    <property type="entry name" value="WW"/>
    <property type="match status" value="1"/>
</dbReference>
<evidence type="ECO:0000313" key="3">
    <source>
        <dbReference type="EMBL" id="CAI4019385.1"/>
    </source>
</evidence>
<feature type="compositionally biased region" description="Basic and acidic residues" evidence="1">
    <location>
        <begin position="71"/>
        <end position="83"/>
    </location>
</feature>
<dbReference type="SUPFAM" id="SSF51045">
    <property type="entry name" value="WW domain"/>
    <property type="match status" value="1"/>
</dbReference>